<dbReference type="InterPro" id="IPR021686">
    <property type="entry name" value="DUF3268"/>
</dbReference>
<reference evidence="1 2" key="1">
    <citation type="journal article" date="2013" name="Genome Announc.">
        <title>Genome sequences for three denitrifying bacterial strains isolated from a uranium- and nitrate-contaminated subsurface environment.</title>
        <authorList>
            <person name="Venkatramanan R."/>
            <person name="Prakash O."/>
            <person name="Woyke T."/>
            <person name="Chain P."/>
            <person name="Goodwin L.A."/>
            <person name="Watson D."/>
            <person name="Brooks S."/>
            <person name="Kostka J.E."/>
            <person name="Green S.J."/>
        </authorList>
    </citation>
    <scope>NUCLEOTIDE SEQUENCE [LARGE SCALE GENOMIC DNA]</scope>
    <source>
        <strain evidence="1 2">1NES1</strain>
    </source>
</reference>
<proteinExistence type="predicted"/>
<dbReference type="STRING" id="670307.HYPDE_29238"/>
<dbReference type="AlphaFoldDB" id="N0B3I5"/>
<dbReference type="KEGG" id="hdt:HYPDE_29238"/>
<gene>
    <name evidence="1" type="ORF">HYPDE_29238</name>
</gene>
<dbReference type="RefSeq" id="WP_015597558.1">
    <property type="nucleotide sequence ID" value="NC_021172.1"/>
</dbReference>
<keyword evidence="2" id="KW-1185">Reference proteome</keyword>
<evidence type="ECO:0000313" key="1">
    <source>
        <dbReference type="EMBL" id="AGK57523.1"/>
    </source>
</evidence>
<dbReference type="HOGENOM" id="CLU_2954302_0_0_5"/>
<evidence type="ECO:0000313" key="2">
    <source>
        <dbReference type="Proteomes" id="UP000005952"/>
    </source>
</evidence>
<dbReference type="Proteomes" id="UP000005952">
    <property type="component" value="Chromosome"/>
</dbReference>
<organism evidence="1 2">
    <name type="scientific">Hyphomicrobium denitrificans 1NES1</name>
    <dbReference type="NCBI Taxonomy" id="670307"/>
    <lineage>
        <taxon>Bacteria</taxon>
        <taxon>Pseudomonadati</taxon>
        <taxon>Pseudomonadota</taxon>
        <taxon>Alphaproteobacteria</taxon>
        <taxon>Hyphomicrobiales</taxon>
        <taxon>Hyphomicrobiaceae</taxon>
        <taxon>Hyphomicrobium</taxon>
    </lineage>
</organism>
<dbReference type="Pfam" id="PF11672">
    <property type="entry name" value="DUF3268"/>
    <property type="match status" value="1"/>
</dbReference>
<sequence length="59" mass="6895">MTGFSRQGSQSARKAAYRWLASTLALDPADCHIGMFDLDQCHWVIVAVREWHRIRECFR</sequence>
<accession>N0B3I5</accession>
<dbReference type="EMBL" id="CP005587">
    <property type="protein sequence ID" value="AGK57523.1"/>
    <property type="molecule type" value="Genomic_DNA"/>
</dbReference>
<protein>
    <submittedName>
        <fullName evidence="1">Uncharacterized protein</fullName>
    </submittedName>
</protein>
<name>N0B3I5_9HYPH</name>